<reference evidence="2" key="1">
    <citation type="submission" date="2023-03" db="EMBL/GenBank/DDBJ databases">
        <title>Massive genome expansion in bonnet fungi (Mycena s.s.) driven by repeated elements and novel gene families across ecological guilds.</title>
        <authorList>
            <consortium name="Lawrence Berkeley National Laboratory"/>
            <person name="Harder C.B."/>
            <person name="Miyauchi S."/>
            <person name="Viragh M."/>
            <person name="Kuo A."/>
            <person name="Thoen E."/>
            <person name="Andreopoulos B."/>
            <person name="Lu D."/>
            <person name="Skrede I."/>
            <person name="Drula E."/>
            <person name="Henrissat B."/>
            <person name="Morin E."/>
            <person name="Kohler A."/>
            <person name="Barry K."/>
            <person name="LaButti K."/>
            <person name="Morin E."/>
            <person name="Salamov A."/>
            <person name="Lipzen A."/>
            <person name="Mereny Z."/>
            <person name="Hegedus B."/>
            <person name="Baldrian P."/>
            <person name="Stursova M."/>
            <person name="Weitz H."/>
            <person name="Taylor A."/>
            <person name="Grigoriev I.V."/>
            <person name="Nagy L.G."/>
            <person name="Martin F."/>
            <person name="Kauserud H."/>
        </authorList>
    </citation>
    <scope>NUCLEOTIDE SEQUENCE</scope>
    <source>
        <strain evidence="2">CBHHK200</strain>
    </source>
</reference>
<evidence type="ECO:0000313" key="2">
    <source>
        <dbReference type="EMBL" id="KAJ7033046.1"/>
    </source>
</evidence>
<dbReference type="Proteomes" id="UP001218188">
    <property type="component" value="Unassembled WGS sequence"/>
</dbReference>
<gene>
    <name evidence="2" type="ORF">C8F04DRAFT_1221780</name>
</gene>
<protein>
    <submittedName>
        <fullName evidence="2">Uncharacterized protein</fullName>
    </submittedName>
</protein>
<dbReference type="Pfam" id="PF18759">
    <property type="entry name" value="Plavaka"/>
    <property type="match status" value="1"/>
</dbReference>
<dbReference type="AlphaFoldDB" id="A0AAD6SS32"/>
<organism evidence="2 3">
    <name type="scientific">Mycena alexandri</name>
    <dbReference type="NCBI Taxonomy" id="1745969"/>
    <lineage>
        <taxon>Eukaryota</taxon>
        <taxon>Fungi</taxon>
        <taxon>Dikarya</taxon>
        <taxon>Basidiomycota</taxon>
        <taxon>Agaricomycotina</taxon>
        <taxon>Agaricomycetes</taxon>
        <taxon>Agaricomycetidae</taxon>
        <taxon>Agaricales</taxon>
        <taxon>Marasmiineae</taxon>
        <taxon>Mycenaceae</taxon>
        <taxon>Mycena</taxon>
    </lineage>
</organism>
<comment type="caution">
    <text evidence="2">The sequence shown here is derived from an EMBL/GenBank/DDBJ whole genome shotgun (WGS) entry which is preliminary data.</text>
</comment>
<evidence type="ECO:0000256" key="1">
    <source>
        <dbReference type="SAM" id="MobiDB-lite"/>
    </source>
</evidence>
<dbReference type="InterPro" id="IPR041078">
    <property type="entry name" value="Plavaka"/>
</dbReference>
<feature type="region of interest" description="Disordered" evidence="1">
    <location>
        <begin position="437"/>
        <end position="458"/>
    </location>
</feature>
<proteinExistence type="predicted"/>
<dbReference type="EMBL" id="JARJCM010000068">
    <property type="protein sequence ID" value="KAJ7033046.1"/>
    <property type="molecule type" value="Genomic_DNA"/>
</dbReference>
<sequence>MVNSRLRSVYFGKRSPLSTSSFVASDELPDADPYPHCYLPIHFWLDEGLVTKHLTMHPMVGRPVFLPADIRNASGNGGGVLFGYMEDRILSHFAKFKMEVYQQTLRVIFASLKGRGWDGEPIDCWDNIVRVFHPGILILSLDGKEAAYFNACQAALADHPCPKCLVHKCDLHQLTKGFVLRTSDGHHESCCSEGFTSDKKIQWPPWDPFLPFTSKTQHFLWDYRFSDPYAAYSYDTLHSDDLGKWGHHLWPLLLEVLEERGCKGAFAENMREFSWWPGLKHFKEVTTIHFADGQAFYGILKCVLPCIVQLMPLNDPLVHCIRSYQRYRLMSGMHCMPMRRLDRLKELIKDYEHWCSRMSEKYGKDFGFFKQHATSHIIEDICTKGTSNHGSTRPGEGFQQEAAQAYNRTNFKNVTPLVQVQPAPEPNAAFRFGVHASSRNIEPEPNPEPKTASPGKLPAASWRFGSPERLVNSKSFEQSLELAGFRVHDFDLMLRDFIAEHYPADQVTYKECIQIRPYKYAHITYQSLEDWRGVRDIVRCNPSFHGHTRHDSVLGCLFARLYALLRCKLENGRQIDLALVREFKPNKWKPKTRWAGCQVHEEVKGYFLLLMDYVIRGALLTPVPGKGKENLHFFVDTVDADMFLRADQN</sequence>
<evidence type="ECO:0000313" key="3">
    <source>
        <dbReference type="Proteomes" id="UP001218188"/>
    </source>
</evidence>
<accession>A0AAD6SS32</accession>
<keyword evidence="3" id="KW-1185">Reference proteome</keyword>
<name>A0AAD6SS32_9AGAR</name>